<dbReference type="PANTHER" id="PTHR37312">
    <property type="entry name" value="MEMBRANE-BOUND ACYLTRANSFERASE YKRP-RELATED"/>
    <property type="match status" value="1"/>
</dbReference>
<feature type="transmembrane region" description="Helical" evidence="1">
    <location>
        <begin position="372"/>
        <end position="388"/>
    </location>
</feature>
<gene>
    <name evidence="3" type="ORF">EWE75_16575</name>
</gene>
<dbReference type="InterPro" id="IPR002656">
    <property type="entry name" value="Acyl_transf_3_dom"/>
</dbReference>
<keyword evidence="3" id="KW-0012">Acyltransferase</keyword>
<name>A0A4Q6Y149_9SPHN</name>
<feature type="transmembrane region" description="Helical" evidence="1">
    <location>
        <begin position="296"/>
        <end position="320"/>
    </location>
</feature>
<dbReference type="PANTHER" id="PTHR37312:SF1">
    <property type="entry name" value="MEMBRANE-BOUND ACYLTRANSFERASE YKRP-RELATED"/>
    <property type="match status" value="1"/>
</dbReference>
<evidence type="ECO:0000256" key="1">
    <source>
        <dbReference type="SAM" id="Phobius"/>
    </source>
</evidence>
<accession>A0A4Q6Y149</accession>
<feature type="domain" description="Acyltransferase 3" evidence="2">
    <location>
        <begin position="105"/>
        <end position="416"/>
    </location>
</feature>
<dbReference type="OrthoDB" id="7539024at2"/>
<dbReference type="EMBL" id="SGIS01000027">
    <property type="protein sequence ID" value="RZF63414.1"/>
    <property type="molecule type" value="Genomic_DNA"/>
</dbReference>
<keyword evidence="4" id="KW-1185">Reference proteome</keyword>
<reference evidence="3 4" key="1">
    <citation type="submission" date="2019-02" db="EMBL/GenBank/DDBJ databases">
        <authorList>
            <person name="Li Y."/>
        </authorList>
    </citation>
    <scope>NUCLEOTIDE SEQUENCE [LARGE SCALE GENOMIC DNA]</scope>
    <source>
        <strain evidence="3 4">3-7</strain>
    </source>
</reference>
<feature type="transmembrane region" description="Helical" evidence="1">
    <location>
        <begin position="332"/>
        <end position="351"/>
    </location>
</feature>
<evidence type="ECO:0000313" key="4">
    <source>
        <dbReference type="Proteomes" id="UP000292085"/>
    </source>
</evidence>
<feature type="transmembrane region" description="Helical" evidence="1">
    <location>
        <begin position="167"/>
        <end position="185"/>
    </location>
</feature>
<evidence type="ECO:0000259" key="2">
    <source>
        <dbReference type="Pfam" id="PF01757"/>
    </source>
</evidence>
<dbReference type="InterPro" id="IPR052734">
    <property type="entry name" value="Nod_factor_acetyltransferase"/>
</dbReference>
<keyword evidence="1" id="KW-1133">Transmembrane helix</keyword>
<dbReference type="GO" id="GO:0016747">
    <property type="term" value="F:acyltransferase activity, transferring groups other than amino-acyl groups"/>
    <property type="evidence" value="ECO:0007669"/>
    <property type="project" value="InterPro"/>
</dbReference>
<feature type="transmembrane region" description="Helical" evidence="1">
    <location>
        <begin position="218"/>
        <end position="235"/>
    </location>
</feature>
<dbReference type="Pfam" id="PF01757">
    <property type="entry name" value="Acyl_transf_3"/>
    <property type="match status" value="1"/>
</dbReference>
<feature type="transmembrane region" description="Helical" evidence="1">
    <location>
        <begin position="242"/>
        <end position="260"/>
    </location>
</feature>
<organism evidence="3 4">
    <name type="scientific">Sphingomonas populi</name>
    <dbReference type="NCBI Taxonomy" id="2484750"/>
    <lineage>
        <taxon>Bacteria</taxon>
        <taxon>Pseudomonadati</taxon>
        <taxon>Pseudomonadota</taxon>
        <taxon>Alphaproteobacteria</taxon>
        <taxon>Sphingomonadales</taxon>
        <taxon>Sphingomonadaceae</taxon>
        <taxon>Sphingomonas</taxon>
    </lineage>
</organism>
<proteinExistence type="predicted"/>
<dbReference type="AlphaFoldDB" id="A0A4Q6Y149"/>
<evidence type="ECO:0000313" key="3">
    <source>
        <dbReference type="EMBL" id="RZF63414.1"/>
    </source>
</evidence>
<dbReference type="Proteomes" id="UP000292085">
    <property type="component" value="Unassembled WGS sequence"/>
</dbReference>
<comment type="caution">
    <text evidence="3">The sequence shown here is derived from an EMBL/GenBank/DDBJ whole genome shotgun (WGS) entry which is preliminary data.</text>
</comment>
<keyword evidence="1" id="KW-0812">Transmembrane</keyword>
<keyword evidence="3" id="KW-0808">Transferase</keyword>
<keyword evidence="1" id="KW-0472">Membrane</keyword>
<feature type="transmembrane region" description="Helical" evidence="1">
    <location>
        <begin position="394"/>
        <end position="415"/>
    </location>
</feature>
<protein>
    <submittedName>
        <fullName evidence="3">Acyltransferase</fullName>
    </submittedName>
</protein>
<sequence>MFHDGCIHNGHNTRHLRFSEFHFRKMPDIVSDNLPHLWEASPGRSGPARFGAESTAPRCPQRWEAMLSYRQIRHAPASVIAIGPGDASPLARAEPAKTVANGHAWRGVLIALIVLGHNRLFESHFYGVYRLLYNFHVEAFLIIPFLRRGDPGRRVDWLYPLKAYYRPFCVFVTAYAVLFAVSGVAEAPRSVGDAFARYGSALTFADSAALDRATGFEMFWFLPVFIILATIRPLLERATITWFIVALVGAAAVHASVGYIDASTAAMLPWGVPIVGYMLFPCLVAAALARSGWSNAIPLWATVIVFAAMTCLCLVDKLWINLSDFKLYDATHPAGLIVTDIVMVAASIVFLRGGAHLRWGWLDALGRHSLQIYLIHGIIGYALVRLAGQDHTLAATLPLLAISYTTTLLLSFLIARWLMRSPIGTWIFAAR</sequence>
<feature type="transmembrane region" description="Helical" evidence="1">
    <location>
        <begin position="266"/>
        <end position="289"/>
    </location>
</feature>